<evidence type="ECO:0000313" key="4">
    <source>
        <dbReference type="Proteomes" id="UP000816034"/>
    </source>
</evidence>
<feature type="compositionally biased region" description="Polar residues" evidence="2">
    <location>
        <begin position="36"/>
        <end position="50"/>
    </location>
</feature>
<dbReference type="GeneID" id="68097930"/>
<dbReference type="Proteomes" id="UP000816034">
    <property type="component" value="Unassembled WGS sequence"/>
</dbReference>
<feature type="region of interest" description="Disordered" evidence="2">
    <location>
        <begin position="1"/>
        <end position="60"/>
    </location>
</feature>
<reference evidence="3 4" key="1">
    <citation type="journal article" date="2018" name="BMC Genomics">
        <title>The genome of Naegleria lovaniensis, the basis for a comparative approach to unravel pathogenicity factors of the human pathogenic amoeba N. fowleri.</title>
        <authorList>
            <person name="Liechti N."/>
            <person name="Schurch N."/>
            <person name="Bruggmann R."/>
            <person name="Wittwer M."/>
        </authorList>
    </citation>
    <scope>NUCLEOTIDE SEQUENCE [LARGE SCALE GENOMIC DNA]</scope>
    <source>
        <strain evidence="3 4">ATCC 30569</strain>
    </source>
</reference>
<dbReference type="AlphaFoldDB" id="A0AA88GQF6"/>
<dbReference type="RefSeq" id="XP_044547952.1">
    <property type="nucleotide sequence ID" value="XM_044695229.1"/>
</dbReference>
<keyword evidence="1" id="KW-0175">Coiled coil</keyword>
<proteinExistence type="predicted"/>
<feature type="compositionally biased region" description="Low complexity" evidence="2">
    <location>
        <begin position="188"/>
        <end position="208"/>
    </location>
</feature>
<feature type="compositionally biased region" description="Polar residues" evidence="2">
    <location>
        <begin position="232"/>
        <end position="243"/>
    </location>
</feature>
<comment type="caution">
    <text evidence="3">The sequence shown here is derived from an EMBL/GenBank/DDBJ whole genome shotgun (WGS) entry which is preliminary data.</text>
</comment>
<gene>
    <name evidence="3" type="ORF">C9374_005475</name>
</gene>
<organism evidence="3 4">
    <name type="scientific">Naegleria lovaniensis</name>
    <name type="common">Amoeba</name>
    <dbReference type="NCBI Taxonomy" id="51637"/>
    <lineage>
        <taxon>Eukaryota</taxon>
        <taxon>Discoba</taxon>
        <taxon>Heterolobosea</taxon>
        <taxon>Tetramitia</taxon>
        <taxon>Eutetramitia</taxon>
        <taxon>Vahlkampfiidae</taxon>
        <taxon>Naegleria</taxon>
    </lineage>
</organism>
<evidence type="ECO:0000256" key="2">
    <source>
        <dbReference type="SAM" id="MobiDB-lite"/>
    </source>
</evidence>
<accession>A0AA88GQF6</accession>
<evidence type="ECO:0000256" key="1">
    <source>
        <dbReference type="SAM" id="Coils"/>
    </source>
</evidence>
<keyword evidence="4" id="KW-1185">Reference proteome</keyword>
<name>A0AA88GQF6_NAELO</name>
<feature type="coiled-coil region" evidence="1">
    <location>
        <begin position="256"/>
        <end position="283"/>
    </location>
</feature>
<feature type="compositionally biased region" description="Polar residues" evidence="2">
    <location>
        <begin position="10"/>
        <end position="29"/>
    </location>
</feature>
<dbReference type="EMBL" id="PYSW02000024">
    <property type="protein sequence ID" value="KAG2382273.1"/>
    <property type="molecule type" value="Genomic_DNA"/>
</dbReference>
<evidence type="ECO:0000313" key="3">
    <source>
        <dbReference type="EMBL" id="KAG2382273.1"/>
    </source>
</evidence>
<feature type="region of interest" description="Disordered" evidence="2">
    <location>
        <begin position="188"/>
        <end position="246"/>
    </location>
</feature>
<sequence>MDDFQENKEGTSQSEVGSEALGSSETSAASVPGNILGSSSPILNNNERTPSANTSSSDNATSLIADASPEHAPSLNYPSFKTTEEIGSQGIYTYHSLTKMEGYKYSSFEEWRWNYVSGKTYTPPPPSNIYWWGCLKRNKEPLKVIEEQLIKERKVLAPFVLAIPSTLKMLDEKIMNIKSKLSKSSCTETISSKSSSTGSSRGTFTPTSQSSEEVHSKDGVSVVKIDNDSNAKESVNSESTYEQKPNKVMPDYLEMITHLNKKVEELTLRVRALEEEKAKLSFQDNTQSNKSSNANIPVSVLTPSTVEFEINENIPVVDNFEEFPTCLHVEKQWCGHKRVAAVDEVKLFVLSDDSNPTNSSCRNLGMGVLMIDEQDDLKKQLVLKAENYWLVLASCTKMDVVMLSDRYVSIVMESIGSNNLPNKVSLVLIFKEKTGRDDFLTQWKNE</sequence>
<feature type="compositionally biased region" description="Low complexity" evidence="2">
    <location>
        <begin position="51"/>
        <end position="60"/>
    </location>
</feature>
<protein>
    <submittedName>
        <fullName evidence="3">Uncharacterized protein</fullName>
    </submittedName>
</protein>